<dbReference type="PANTHER" id="PTHR43537:SF5">
    <property type="entry name" value="UXU OPERON TRANSCRIPTIONAL REGULATOR"/>
    <property type="match status" value="1"/>
</dbReference>
<dbReference type="SMART" id="SM00895">
    <property type="entry name" value="FCD"/>
    <property type="match status" value="1"/>
</dbReference>
<dbReference type="InParanoid" id="A0A4R6QTX5"/>
<keyword evidence="1" id="KW-0805">Transcription regulation</keyword>
<dbReference type="Gene3D" id="1.10.10.10">
    <property type="entry name" value="Winged helix-like DNA-binding domain superfamily/Winged helix DNA-binding domain"/>
    <property type="match status" value="1"/>
</dbReference>
<keyword evidence="2" id="KW-0238">DNA-binding</keyword>
<keyword evidence="3" id="KW-0804">Transcription</keyword>
<organism evidence="5 6">
    <name type="scientific">Roseateles toxinivorans</name>
    <dbReference type="NCBI Taxonomy" id="270368"/>
    <lineage>
        <taxon>Bacteria</taxon>
        <taxon>Pseudomonadati</taxon>
        <taxon>Pseudomonadota</taxon>
        <taxon>Betaproteobacteria</taxon>
        <taxon>Burkholderiales</taxon>
        <taxon>Sphaerotilaceae</taxon>
        <taxon>Roseateles</taxon>
    </lineage>
</organism>
<dbReference type="GO" id="GO:0003700">
    <property type="term" value="F:DNA-binding transcription factor activity"/>
    <property type="evidence" value="ECO:0007669"/>
    <property type="project" value="InterPro"/>
</dbReference>
<evidence type="ECO:0000256" key="1">
    <source>
        <dbReference type="ARBA" id="ARBA00023015"/>
    </source>
</evidence>
<evidence type="ECO:0000259" key="4">
    <source>
        <dbReference type="PROSITE" id="PS50949"/>
    </source>
</evidence>
<evidence type="ECO:0000256" key="3">
    <source>
        <dbReference type="ARBA" id="ARBA00023163"/>
    </source>
</evidence>
<dbReference type="CDD" id="cd07377">
    <property type="entry name" value="WHTH_GntR"/>
    <property type="match status" value="1"/>
</dbReference>
<dbReference type="InterPro" id="IPR008920">
    <property type="entry name" value="TF_FadR/GntR_C"/>
</dbReference>
<evidence type="ECO:0000313" key="6">
    <source>
        <dbReference type="Proteomes" id="UP000295361"/>
    </source>
</evidence>
<dbReference type="GO" id="GO:0003677">
    <property type="term" value="F:DNA binding"/>
    <property type="evidence" value="ECO:0007669"/>
    <property type="project" value="UniProtKB-KW"/>
</dbReference>
<evidence type="ECO:0000313" key="5">
    <source>
        <dbReference type="EMBL" id="TDP75044.1"/>
    </source>
</evidence>
<dbReference type="Pfam" id="PF07729">
    <property type="entry name" value="FCD"/>
    <property type="match status" value="1"/>
</dbReference>
<dbReference type="PANTHER" id="PTHR43537">
    <property type="entry name" value="TRANSCRIPTIONAL REGULATOR, GNTR FAMILY"/>
    <property type="match status" value="1"/>
</dbReference>
<dbReference type="InterPro" id="IPR036388">
    <property type="entry name" value="WH-like_DNA-bd_sf"/>
</dbReference>
<dbReference type="InterPro" id="IPR036390">
    <property type="entry name" value="WH_DNA-bd_sf"/>
</dbReference>
<dbReference type="EMBL" id="SNXS01000001">
    <property type="protein sequence ID" value="TDP75044.1"/>
    <property type="molecule type" value="Genomic_DNA"/>
</dbReference>
<reference evidence="5 6" key="1">
    <citation type="submission" date="2019-03" db="EMBL/GenBank/DDBJ databases">
        <title>Genomic Encyclopedia of Type Strains, Phase IV (KMG-IV): sequencing the most valuable type-strain genomes for metagenomic binning, comparative biology and taxonomic classification.</title>
        <authorList>
            <person name="Goeker M."/>
        </authorList>
    </citation>
    <scope>NUCLEOTIDE SEQUENCE [LARGE SCALE GENOMIC DNA]</scope>
    <source>
        <strain evidence="5 6">DSM 16998</strain>
    </source>
</reference>
<dbReference type="FunCoup" id="A0A4R6QTX5">
    <property type="interactions" value="140"/>
</dbReference>
<sequence length="222" mass="24324">MGQRIREGQMQIGDRLPTEAAIMGEFGVSRTVVREALSKLQAAGLVETRHGIGTFVIGTGQGANFRIAPEQLATLREVIAVLELRIGLESEAAGLAALRRSEHNLAVMRDTLDAFANAIAQSTDAVASDFQLHMEIARASQNVHFVDLMTYLGTMLIPRSRLNTASVAGEDRRDYLKRVHTEHESIVNAIANQDPEAARAAMRTHLSNSRERLRRAQEAASQ</sequence>
<dbReference type="SMART" id="SM00345">
    <property type="entry name" value="HTH_GNTR"/>
    <property type="match status" value="1"/>
</dbReference>
<dbReference type="SUPFAM" id="SSF48008">
    <property type="entry name" value="GntR ligand-binding domain-like"/>
    <property type="match status" value="1"/>
</dbReference>
<dbReference type="PROSITE" id="PS50949">
    <property type="entry name" value="HTH_GNTR"/>
    <property type="match status" value="1"/>
</dbReference>
<dbReference type="PRINTS" id="PR00035">
    <property type="entry name" value="HTHGNTR"/>
</dbReference>
<name>A0A4R6QTX5_9BURK</name>
<protein>
    <submittedName>
        <fullName evidence="5">GntR family transcriptional regulator</fullName>
    </submittedName>
</protein>
<dbReference type="Pfam" id="PF00392">
    <property type="entry name" value="GntR"/>
    <property type="match status" value="1"/>
</dbReference>
<dbReference type="InterPro" id="IPR000524">
    <property type="entry name" value="Tscrpt_reg_HTH_GntR"/>
</dbReference>
<keyword evidence="6" id="KW-1185">Reference proteome</keyword>
<dbReference type="Gene3D" id="1.20.120.530">
    <property type="entry name" value="GntR ligand-binding domain-like"/>
    <property type="match status" value="1"/>
</dbReference>
<proteinExistence type="predicted"/>
<accession>A0A4R6QTX5</accession>
<evidence type="ECO:0000256" key="2">
    <source>
        <dbReference type="ARBA" id="ARBA00023125"/>
    </source>
</evidence>
<dbReference type="InterPro" id="IPR011711">
    <property type="entry name" value="GntR_C"/>
</dbReference>
<dbReference type="AlphaFoldDB" id="A0A4R6QTX5"/>
<comment type="caution">
    <text evidence="5">The sequence shown here is derived from an EMBL/GenBank/DDBJ whole genome shotgun (WGS) entry which is preliminary data.</text>
</comment>
<feature type="domain" description="HTH gntR-type" evidence="4">
    <location>
        <begin position="1"/>
        <end position="59"/>
    </location>
</feature>
<dbReference type="Proteomes" id="UP000295361">
    <property type="component" value="Unassembled WGS sequence"/>
</dbReference>
<dbReference type="SUPFAM" id="SSF46785">
    <property type="entry name" value="Winged helix' DNA-binding domain"/>
    <property type="match status" value="1"/>
</dbReference>
<gene>
    <name evidence="5" type="ORF">DES47_1011120</name>
</gene>